<feature type="compositionally biased region" description="Gly residues" evidence="1">
    <location>
        <begin position="697"/>
        <end position="706"/>
    </location>
</feature>
<keyword evidence="3" id="KW-1185">Reference proteome</keyword>
<evidence type="ECO:0000313" key="2">
    <source>
        <dbReference type="EMBL" id="KIO03732.1"/>
    </source>
</evidence>
<feature type="compositionally biased region" description="Polar residues" evidence="1">
    <location>
        <begin position="526"/>
        <end position="541"/>
    </location>
</feature>
<feature type="compositionally biased region" description="Polar residues" evidence="1">
    <location>
        <begin position="69"/>
        <end position="80"/>
    </location>
</feature>
<dbReference type="STRING" id="870435.A0A0C3K2H0"/>
<feature type="compositionally biased region" description="Pro residues" evidence="1">
    <location>
        <begin position="150"/>
        <end position="161"/>
    </location>
</feature>
<accession>A0A0C3K2H0</accession>
<gene>
    <name evidence="2" type="ORF">M404DRAFT_1001238</name>
</gene>
<reference evidence="3" key="2">
    <citation type="submission" date="2015-01" db="EMBL/GenBank/DDBJ databases">
        <title>Evolutionary Origins and Diversification of the Mycorrhizal Mutualists.</title>
        <authorList>
            <consortium name="DOE Joint Genome Institute"/>
            <consortium name="Mycorrhizal Genomics Consortium"/>
            <person name="Kohler A."/>
            <person name="Kuo A."/>
            <person name="Nagy L.G."/>
            <person name="Floudas D."/>
            <person name="Copeland A."/>
            <person name="Barry K.W."/>
            <person name="Cichocki N."/>
            <person name="Veneault-Fourrey C."/>
            <person name="LaButti K."/>
            <person name="Lindquist E.A."/>
            <person name="Lipzen A."/>
            <person name="Lundell T."/>
            <person name="Morin E."/>
            <person name="Murat C."/>
            <person name="Riley R."/>
            <person name="Ohm R."/>
            <person name="Sun H."/>
            <person name="Tunlid A."/>
            <person name="Henrissat B."/>
            <person name="Grigoriev I.V."/>
            <person name="Hibbett D.S."/>
            <person name="Martin F."/>
        </authorList>
    </citation>
    <scope>NUCLEOTIDE SEQUENCE [LARGE SCALE GENOMIC DNA]</scope>
    <source>
        <strain evidence="3">Marx 270</strain>
    </source>
</reference>
<feature type="compositionally biased region" description="Low complexity" evidence="1">
    <location>
        <begin position="684"/>
        <end position="696"/>
    </location>
</feature>
<organism evidence="2 3">
    <name type="scientific">Pisolithus tinctorius Marx 270</name>
    <dbReference type="NCBI Taxonomy" id="870435"/>
    <lineage>
        <taxon>Eukaryota</taxon>
        <taxon>Fungi</taxon>
        <taxon>Dikarya</taxon>
        <taxon>Basidiomycota</taxon>
        <taxon>Agaricomycotina</taxon>
        <taxon>Agaricomycetes</taxon>
        <taxon>Agaricomycetidae</taxon>
        <taxon>Boletales</taxon>
        <taxon>Sclerodermatineae</taxon>
        <taxon>Pisolithaceae</taxon>
        <taxon>Pisolithus</taxon>
    </lineage>
</organism>
<evidence type="ECO:0000313" key="3">
    <source>
        <dbReference type="Proteomes" id="UP000054217"/>
    </source>
</evidence>
<dbReference type="Gene3D" id="2.60.40.3960">
    <property type="entry name" value="Velvet domain"/>
    <property type="match status" value="1"/>
</dbReference>
<feature type="compositionally biased region" description="Low complexity" evidence="1">
    <location>
        <begin position="306"/>
        <end position="315"/>
    </location>
</feature>
<feature type="compositionally biased region" description="Polar residues" evidence="1">
    <location>
        <begin position="631"/>
        <end position="645"/>
    </location>
</feature>
<reference evidence="2 3" key="1">
    <citation type="submission" date="2014-04" db="EMBL/GenBank/DDBJ databases">
        <authorList>
            <consortium name="DOE Joint Genome Institute"/>
            <person name="Kuo A."/>
            <person name="Kohler A."/>
            <person name="Costa M.D."/>
            <person name="Nagy L.G."/>
            <person name="Floudas D."/>
            <person name="Copeland A."/>
            <person name="Barry K.W."/>
            <person name="Cichocki N."/>
            <person name="Veneault-Fourrey C."/>
            <person name="LaButti K."/>
            <person name="Lindquist E.A."/>
            <person name="Lipzen A."/>
            <person name="Lundell T."/>
            <person name="Morin E."/>
            <person name="Murat C."/>
            <person name="Sun H."/>
            <person name="Tunlid A."/>
            <person name="Henrissat B."/>
            <person name="Grigoriev I.V."/>
            <person name="Hibbett D.S."/>
            <person name="Martin F."/>
            <person name="Nordberg H.P."/>
            <person name="Cantor M.N."/>
            <person name="Hua S.X."/>
        </authorList>
    </citation>
    <scope>NUCLEOTIDE SEQUENCE [LARGE SCALE GENOMIC DNA]</scope>
    <source>
        <strain evidence="2 3">Marx 270</strain>
    </source>
</reference>
<feature type="compositionally biased region" description="Polar residues" evidence="1">
    <location>
        <begin position="564"/>
        <end position="577"/>
    </location>
</feature>
<dbReference type="InParanoid" id="A0A0C3K2H0"/>
<feature type="region of interest" description="Disordered" evidence="1">
    <location>
        <begin position="117"/>
        <end position="670"/>
    </location>
</feature>
<dbReference type="Proteomes" id="UP000054217">
    <property type="component" value="Unassembled WGS sequence"/>
</dbReference>
<feature type="compositionally biased region" description="Polar residues" evidence="1">
    <location>
        <begin position="241"/>
        <end position="292"/>
    </location>
</feature>
<evidence type="ECO:0000256" key="1">
    <source>
        <dbReference type="SAM" id="MobiDB-lite"/>
    </source>
</evidence>
<dbReference type="HOGENOM" id="CLU_013636_0_0_1"/>
<feature type="compositionally biased region" description="Low complexity" evidence="1">
    <location>
        <begin position="382"/>
        <end position="413"/>
    </location>
</feature>
<feature type="compositionally biased region" description="Polar residues" evidence="1">
    <location>
        <begin position="496"/>
        <end position="517"/>
    </location>
</feature>
<sequence length="771" mass="80202">MEESTPLSCSLADQGIKIRIRKDIRVRKRPIASLAAPIDGDKIEENQDDEHGKAIAPANGPGKRPRHGTINNPMTLNTSVHAGDLTTPPSANSGTLSGLPPWPTTTTLNPMLGVASAPGGIELPSPAHSGTPPSASSIPPPPGATYELPKVPPANIPPPPGAHIMAPQTTAYDGSGTRQQVAAQSSTSHTRQVQPLATSYQSTNTSQNISPTGPPVSQQAVFTNTPTQRAVYDPPPRQDYDQTSSRAYDTRGYDQTSSRPFDQTSSRTYEQSSSRAYDQTPSRGYDQTSSRTAYEGSHRSGYDPNAAAAGAARSATYDTHAHQQQRSSFENPRPSSTFGQTYVSDTATTSGSYHHPDTSSHPHHAQPHSGYGHPSDAGYVGTQQQHTQPSPTHGYPQQQASSSQQHPQNHSHPLPNVHPNVHTHPSTHSHTHTHESQYSSHPSTAPSRFPNQFGASTIPGFGHSQSQTGYASSHYSSQHQQHQSGANVGGGAGSYYESSQSHPSTHQGEGSTAQQQGYFGAGPSTHHPQLNPNHNHASGVTSSPSSWGPQSSTYDYGEFYAHPGTSTGAQTTRSESTPPAHGPGPSPTSVGARYGSASAQAGAPPTQTVYGGHPHGHSHLVHPPFGPNAPTPSYTNTGLSSSANATHEWPTAAGNQGQGPARPPSNANANNMIHLAPLRHVAHAGGSSASPTPSSPGVGGVRGTGTSGYPSLVPHSHPHAQVHASQVHGHGHGSGIPFEHEGGGRGVPSGTVGSGGKKSVLSIGSIISEGG</sequence>
<feature type="compositionally biased region" description="Low complexity" evidence="1">
    <location>
        <begin position="472"/>
        <end position="484"/>
    </location>
</feature>
<dbReference type="EMBL" id="KN831975">
    <property type="protein sequence ID" value="KIO03732.1"/>
    <property type="molecule type" value="Genomic_DNA"/>
</dbReference>
<protein>
    <recommendedName>
        <fullName evidence="4">Velvet domain-containing protein</fullName>
    </recommendedName>
</protein>
<feature type="compositionally biased region" description="Polar residues" evidence="1">
    <location>
        <begin position="322"/>
        <end position="352"/>
    </location>
</feature>
<feature type="compositionally biased region" description="Low complexity" evidence="1">
    <location>
        <begin position="542"/>
        <end position="552"/>
    </location>
</feature>
<name>A0A0C3K2H0_PISTI</name>
<dbReference type="OrthoDB" id="5599552at2759"/>
<feature type="region of interest" description="Disordered" evidence="1">
    <location>
        <begin position="683"/>
        <end position="758"/>
    </location>
</feature>
<feature type="compositionally biased region" description="Basic and acidic residues" evidence="1">
    <location>
        <begin position="39"/>
        <end position="53"/>
    </location>
</feature>
<evidence type="ECO:0008006" key="4">
    <source>
        <dbReference type="Google" id="ProtNLM"/>
    </source>
</evidence>
<feature type="compositionally biased region" description="Polar residues" evidence="1">
    <location>
        <begin position="167"/>
        <end position="228"/>
    </location>
</feature>
<feature type="region of interest" description="Disordered" evidence="1">
    <location>
        <begin position="38"/>
        <end position="100"/>
    </location>
</feature>
<proteinExistence type="predicted"/>
<dbReference type="InterPro" id="IPR038491">
    <property type="entry name" value="Velvet_dom_sf"/>
</dbReference>
<dbReference type="AlphaFoldDB" id="A0A0C3K2H0"/>
<feature type="compositionally biased region" description="Polar residues" evidence="1">
    <location>
        <begin position="442"/>
        <end position="455"/>
    </location>
</feature>
<feature type="compositionally biased region" description="Gly residues" evidence="1">
    <location>
        <begin position="744"/>
        <end position="756"/>
    </location>
</feature>